<accession>A0ACC0GY68</accession>
<gene>
    <name evidence="1" type="ORF">LOK49_LG07G03446</name>
</gene>
<sequence length="135" mass="15499">MDVDPNRNYSIWLHFAEIDTSVTGIGQRVFDILINGDIAFQDIDIVNMIGDLYSALVLNKTVAVNGRTLTITFHPTKGHALINAIEILEVITAKSKTLPDEDKYAFLNFQMFENLFLFDFDMFLHFDEVARFMFI</sequence>
<evidence type="ECO:0000313" key="2">
    <source>
        <dbReference type="Proteomes" id="UP001060215"/>
    </source>
</evidence>
<reference evidence="1 2" key="1">
    <citation type="journal article" date="2022" name="Plant J.">
        <title>Chromosome-level genome of Camellia lanceoleosa provides a valuable resource for understanding genome evolution and self-incompatibility.</title>
        <authorList>
            <person name="Gong W."/>
            <person name="Xiao S."/>
            <person name="Wang L."/>
            <person name="Liao Z."/>
            <person name="Chang Y."/>
            <person name="Mo W."/>
            <person name="Hu G."/>
            <person name="Li W."/>
            <person name="Zhao G."/>
            <person name="Zhu H."/>
            <person name="Hu X."/>
            <person name="Ji K."/>
            <person name="Xiang X."/>
            <person name="Song Q."/>
            <person name="Yuan D."/>
            <person name="Jin S."/>
            <person name="Zhang L."/>
        </authorList>
    </citation>
    <scope>NUCLEOTIDE SEQUENCE [LARGE SCALE GENOMIC DNA]</scope>
    <source>
        <strain evidence="1">SQ_2022a</strain>
    </source>
</reference>
<comment type="caution">
    <text evidence="1">The sequence shown here is derived from an EMBL/GenBank/DDBJ whole genome shotgun (WGS) entry which is preliminary data.</text>
</comment>
<evidence type="ECO:0000313" key="1">
    <source>
        <dbReference type="EMBL" id="KAI8005686.1"/>
    </source>
</evidence>
<proteinExistence type="predicted"/>
<dbReference type="EMBL" id="CM045764">
    <property type="protein sequence ID" value="KAI8005686.1"/>
    <property type="molecule type" value="Genomic_DNA"/>
</dbReference>
<organism evidence="1 2">
    <name type="scientific">Camellia lanceoleosa</name>
    <dbReference type="NCBI Taxonomy" id="1840588"/>
    <lineage>
        <taxon>Eukaryota</taxon>
        <taxon>Viridiplantae</taxon>
        <taxon>Streptophyta</taxon>
        <taxon>Embryophyta</taxon>
        <taxon>Tracheophyta</taxon>
        <taxon>Spermatophyta</taxon>
        <taxon>Magnoliopsida</taxon>
        <taxon>eudicotyledons</taxon>
        <taxon>Gunneridae</taxon>
        <taxon>Pentapetalae</taxon>
        <taxon>asterids</taxon>
        <taxon>Ericales</taxon>
        <taxon>Theaceae</taxon>
        <taxon>Camellia</taxon>
    </lineage>
</organism>
<dbReference type="Proteomes" id="UP001060215">
    <property type="component" value="Chromosome 7"/>
</dbReference>
<protein>
    <submittedName>
        <fullName evidence="1">Receptor-like protein 4</fullName>
    </submittedName>
</protein>
<name>A0ACC0GY68_9ERIC</name>
<keyword evidence="2" id="KW-1185">Reference proteome</keyword>